<comment type="caution">
    <text evidence="2">The sequence shown here is derived from an EMBL/GenBank/DDBJ whole genome shotgun (WGS) entry which is preliminary data.</text>
</comment>
<protein>
    <submittedName>
        <fullName evidence="2">Twin transmembrane helix small protein</fullName>
    </submittedName>
</protein>
<organism evidence="2 3">
    <name type="scientific">Massilia glaciei</name>
    <dbReference type="NCBI Taxonomy" id="1524097"/>
    <lineage>
        <taxon>Bacteria</taxon>
        <taxon>Pseudomonadati</taxon>
        <taxon>Pseudomonadota</taxon>
        <taxon>Betaproteobacteria</taxon>
        <taxon>Burkholderiales</taxon>
        <taxon>Oxalobacteraceae</taxon>
        <taxon>Telluria group</taxon>
        <taxon>Massilia</taxon>
    </lineage>
</organism>
<keyword evidence="3" id="KW-1185">Reference proteome</keyword>
<dbReference type="Pfam" id="PF11137">
    <property type="entry name" value="DUF2909"/>
    <property type="match status" value="1"/>
</dbReference>
<sequence length="68" mass="7389">MNIIIPIAFTLIIGCLGAALFFMMRDKGKSNRTVNMLAMRVGLSITLFILLLASYGMGWIAPTGIRIG</sequence>
<keyword evidence="1" id="KW-1133">Transmembrane helix</keyword>
<gene>
    <name evidence="2" type="ORF">C7C56_013560</name>
</gene>
<evidence type="ECO:0000313" key="3">
    <source>
        <dbReference type="Proteomes" id="UP000241421"/>
    </source>
</evidence>
<dbReference type="EMBL" id="PXWF02000223">
    <property type="protein sequence ID" value="PWF47884.1"/>
    <property type="molecule type" value="Genomic_DNA"/>
</dbReference>
<evidence type="ECO:0000313" key="2">
    <source>
        <dbReference type="EMBL" id="PWF47884.1"/>
    </source>
</evidence>
<name>A0A2U2HK91_9BURK</name>
<feature type="transmembrane region" description="Helical" evidence="1">
    <location>
        <begin position="6"/>
        <end position="25"/>
    </location>
</feature>
<accession>A0A2U2HK91</accession>
<reference evidence="2 3" key="1">
    <citation type="submission" date="2018-04" db="EMBL/GenBank/DDBJ databases">
        <title>Massilia violaceinigra sp. nov., a novel purple-pigmented bacterium isolated from Tianshan glacier, Xinjiang, China.</title>
        <authorList>
            <person name="Wang H."/>
        </authorList>
    </citation>
    <scope>NUCLEOTIDE SEQUENCE [LARGE SCALE GENOMIC DNA]</scope>
    <source>
        <strain evidence="2 3">B448-2</strain>
    </source>
</reference>
<keyword evidence="1 2" id="KW-0812">Transmembrane</keyword>
<dbReference type="OrthoDB" id="8687573at2"/>
<dbReference type="NCBIfam" id="NF033233">
    <property type="entry name" value="twin_helix"/>
    <property type="match status" value="1"/>
</dbReference>
<evidence type="ECO:0000256" key="1">
    <source>
        <dbReference type="SAM" id="Phobius"/>
    </source>
</evidence>
<keyword evidence="1" id="KW-0472">Membrane</keyword>
<proteinExistence type="predicted"/>
<dbReference type="RefSeq" id="WP_106757915.1">
    <property type="nucleotide sequence ID" value="NZ_PXWF02000223.1"/>
</dbReference>
<feature type="transmembrane region" description="Helical" evidence="1">
    <location>
        <begin position="37"/>
        <end position="61"/>
    </location>
</feature>
<dbReference type="AlphaFoldDB" id="A0A2U2HK91"/>
<dbReference type="Proteomes" id="UP000241421">
    <property type="component" value="Unassembled WGS sequence"/>
</dbReference>
<dbReference type="InterPro" id="IPR021313">
    <property type="entry name" value="DUF2909"/>
</dbReference>